<reference evidence="1" key="3">
    <citation type="submission" date="2025-07" db="EMBL/GenBank/DDBJ databases">
        <authorList>
            <consortium name="NCBI Genome Project"/>
        </authorList>
    </citation>
    <scope>NUCLEOTIDE SEQUENCE</scope>
    <source>
        <strain evidence="1">CBS432</strain>
    </source>
</reference>
<protein>
    <submittedName>
        <fullName evidence="1">Uncharacterized protein</fullName>
    </submittedName>
</protein>
<reference evidence="1" key="2">
    <citation type="submission" date="2020-01" db="EMBL/GenBank/DDBJ databases">
        <title>Population-level Yeast Reference Genomes.</title>
        <authorList>
            <person name="Yue J.-X."/>
        </authorList>
    </citation>
    <scope>NUCLEOTIDE SEQUENCE</scope>
    <source>
        <strain evidence="1">CBS432</strain>
    </source>
</reference>
<dbReference type="OrthoDB" id="10351711at2759"/>
<proteinExistence type="predicted"/>
<reference evidence="1" key="1">
    <citation type="journal article" date="2017" name="Nat. Genet.">
        <title>Contrasting evolutionary genome dynamics between domesticated and wild yeasts.</title>
        <authorList>
            <person name="Yue J.X."/>
            <person name="Li J."/>
            <person name="Aigrain L."/>
            <person name="Hallin J."/>
            <person name="Persson K."/>
            <person name="Oliver K."/>
            <person name="Bergstrom A."/>
            <person name="Coupland P."/>
            <person name="Warringer J."/>
            <person name="Lagomarsino M.C."/>
            <person name="Fischer G."/>
            <person name="Durbin R."/>
            <person name="Liti G."/>
        </authorList>
    </citation>
    <scope>NUCLEOTIDE SEQUENCE</scope>
    <source>
        <strain evidence="1">CBS432</strain>
    </source>
</reference>
<reference evidence="1" key="4">
    <citation type="submission" date="2025-08" db="UniProtKB">
        <authorList>
            <consortium name="RefSeq"/>
        </authorList>
    </citation>
    <scope>IDENTIFICATION</scope>
    <source>
        <strain evidence="1">CBS432</strain>
    </source>
</reference>
<dbReference type="RefSeq" id="XP_033765913.1">
    <property type="nucleotide sequence ID" value="XM_033910022.1"/>
</dbReference>
<dbReference type="VEuPathDB" id="FungiDB:SPAR_E01700"/>
<dbReference type="KEGG" id="spao:SPAR_E01700"/>
<accession>A0A8B8UQ78</accession>
<organism evidence="1">
    <name type="scientific">Saccharomyces paradoxus</name>
    <name type="common">Yeast</name>
    <name type="synonym">Saccharomyces douglasii</name>
    <dbReference type="NCBI Taxonomy" id="27291"/>
    <lineage>
        <taxon>Eukaryota</taxon>
        <taxon>Fungi</taxon>
        <taxon>Dikarya</taxon>
        <taxon>Ascomycota</taxon>
        <taxon>Saccharomycotina</taxon>
        <taxon>Saccharomycetes</taxon>
        <taxon>Saccharomycetales</taxon>
        <taxon>Saccharomycetaceae</taxon>
        <taxon>Saccharomyces</taxon>
    </lineage>
</organism>
<gene>
    <name evidence="1" type="ORF">SPAR_E01700</name>
</gene>
<sequence length="59" mass="6335">MWAGKGKKLETGLALNSHRSHSSSFALSPGRKTVVVIARSAQLRTVNVNMEETAIDAVI</sequence>
<evidence type="ECO:0000313" key="1">
    <source>
        <dbReference type="RefSeq" id="XP_033765913.1"/>
    </source>
</evidence>
<name>A0A8B8UQ78_SACPA</name>
<dbReference type="AlphaFoldDB" id="A0A8B8UQ78"/>
<dbReference type="GeneID" id="54630155"/>